<sequence length="75" mass="8487">IIDGKLIITHDTGIINTYTESDLLRLLAAAIEREQEADNQVEYVRDLLNSLTQQTAKKVGIVKRFTALIKGKRYV</sequence>
<evidence type="ECO:0000313" key="1">
    <source>
        <dbReference type="EMBL" id="KKK83652.1"/>
    </source>
</evidence>
<protein>
    <submittedName>
        <fullName evidence="1">Uncharacterized protein</fullName>
    </submittedName>
</protein>
<reference evidence="1" key="1">
    <citation type="journal article" date="2015" name="Nature">
        <title>Complex archaea that bridge the gap between prokaryotes and eukaryotes.</title>
        <authorList>
            <person name="Spang A."/>
            <person name="Saw J.H."/>
            <person name="Jorgensen S.L."/>
            <person name="Zaremba-Niedzwiedzka K."/>
            <person name="Martijn J."/>
            <person name="Lind A.E."/>
            <person name="van Eijk R."/>
            <person name="Schleper C."/>
            <person name="Guy L."/>
            <person name="Ettema T.J."/>
        </authorList>
    </citation>
    <scope>NUCLEOTIDE SEQUENCE</scope>
</reference>
<dbReference type="EMBL" id="LAZR01052121">
    <property type="protein sequence ID" value="KKK83652.1"/>
    <property type="molecule type" value="Genomic_DNA"/>
</dbReference>
<gene>
    <name evidence="1" type="ORF">LCGC14_2791200</name>
</gene>
<feature type="non-terminal residue" evidence="1">
    <location>
        <position position="1"/>
    </location>
</feature>
<accession>A0A0F8YQI6</accession>
<organism evidence="1">
    <name type="scientific">marine sediment metagenome</name>
    <dbReference type="NCBI Taxonomy" id="412755"/>
    <lineage>
        <taxon>unclassified sequences</taxon>
        <taxon>metagenomes</taxon>
        <taxon>ecological metagenomes</taxon>
    </lineage>
</organism>
<name>A0A0F8YQI6_9ZZZZ</name>
<dbReference type="AlphaFoldDB" id="A0A0F8YQI6"/>
<comment type="caution">
    <text evidence="1">The sequence shown here is derived from an EMBL/GenBank/DDBJ whole genome shotgun (WGS) entry which is preliminary data.</text>
</comment>
<proteinExistence type="predicted"/>